<reference evidence="8 9" key="1">
    <citation type="journal article" date="2019" name="ISME J.">
        <title>Genome analyses of uncultured TG2/ZB3 bacteria in 'Margulisbacteria' specifically attached to ectosymbiotic spirochetes of protists in the termite gut.</title>
        <authorList>
            <person name="Utami Y.D."/>
            <person name="Kuwahara H."/>
            <person name="Igai K."/>
            <person name="Murakami T."/>
            <person name="Sugaya K."/>
            <person name="Morikawa T."/>
            <person name="Nagura Y."/>
            <person name="Yuki M."/>
            <person name="Deevong P."/>
            <person name="Inoue T."/>
            <person name="Kihara K."/>
            <person name="Lo N."/>
            <person name="Yamada A."/>
            <person name="Ohkuma M."/>
            <person name="Hongoh Y."/>
        </authorList>
    </citation>
    <scope>NUCLEOTIDE SEQUENCE [LARGE SCALE GENOMIC DNA]</scope>
    <source>
        <strain evidence="8">NkOx7-01</strain>
    </source>
</reference>
<feature type="domain" description="Alanine racemase C-terminal" evidence="7">
    <location>
        <begin position="220"/>
        <end position="346"/>
    </location>
</feature>
<dbReference type="GO" id="GO:0008784">
    <property type="term" value="F:alanine racemase activity"/>
    <property type="evidence" value="ECO:0007669"/>
    <property type="project" value="UniProtKB-UniRule"/>
</dbReference>
<dbReference type="InterPro" id="IPR000821">
    <property type="entry name" value="Ala_racemase"/>
</dbReference>
<dbReference type="InterPro" id="IPR009006">
    <property type="entry name" value="Ala_racemase/Decarboxylase_C"/>
</dbReference>
<name>A0A388T7H7_TERA1</name>
<keyword evidence="2 4" id="KW-0663">Pyridoxal phosphate</keyword>
<feature type="modified residue" description="N6-(pyridoxal phosphate)lysine" evidence="4 5">
    <location>
        <position position="35"/>
    </location>
</feature>
<evidence type="ECO:0000256" key="6">
    <source>
        <dbReference type="PIRSR" id="PIRSR600821-52"/>
    </source>
</evidence>
<evidence type="ECO:0000256" key="2">
    <source>
        <dbReference type="ARBA" id="ARBA00022898"/>
    </source>
</evidence>
<dbReference type="Pfam" id="PF01168">
    <property type="entry name" value="Ala_racemase_N"/>
    <property type="match status" value="1"/>
</dbReference>
<dbReference type="PRINTS" id="PR00992">
    <property type="entry name" value="ALARACEMASE"/>
</dbReference>
<dbReference type="Pfam" id="PF00842">
    <property type="entry name" value="Ala_racemase_C"/>
    <property type="match status" value="1"/>
</dbReference>
<keyword evidence="9" id="KW-1185">Reference proteome</keyword>
<evidence type="ECO:0000256" key="5">
    <source>
        <dbReference type="PIRSR" id="PIRSR600821-50"/>
    </source>
</evidence>
<feature type="active site" description="Proton acceptor; specific for D-alanine" evidence="4">
    <location>
        <position position="35"/>
    </location>
</feature>
<feature type="active site" description="Proton acceptor; specific for L-alanine" evidence="4">
    <location>
        <position position="241"/>
    </location>
</feature>
<comment type="caution">
    <text evidence="8">The sequence shown here is derived from an EMBL/GenBank/DDBJ whole genome shotgun (WGS) entry which is preliminary data.</text>
</comment>
<dbReference type="Gene3D" id="2.40.37.10">
    <property type="entry name" value="Lyase, Ornithine Decarboxylase, Chain A, domain 1"/>
    <property type="match status" value="1"/>
</dbReference>
<comment type="pathway">
    <text evidence="4">Amino-acid biosynthesis; D-alanine biosynthesis; D-alanine from L-alanine: step 1/1.</text>
</comment>
<comment type="cofactor">
    <cofactor evidence="1 4 5">
        <name>pyridoxal 5'-phosphate</name>
        <dbReference type="ChEBI" id="CHEBI:597326"/>
    </cofactor>
</comment>
<evidence type="ECO:0000256" key="1">
    <source>
        <dbReference type="ARBA" id="ARBA00001933"/>
    </source>
</evidence>
<dbReference type="InterPro" id="IPR001608">
    <property type="entry name" value="Ala_racemase_N"/>
</dbReference>
<comment type="catalytic activity">
    <reaction evidence="4">
        <text>L-alanine = D-alanine</text>
        <dbReference type="Rhea" id="RHEA:20249"/>
        <dbReference type="ChEBI" id="CHEBI:57416"/>
        <dbReference type="ChEBI" id="CHEBI:57972"/>
        <dbReference type="EC" id="5.1.1.1"/>
    </reaction>
</comment>
<dbReference type="SUPFAM" id="SSF50621">
    <property type="entry name" value="Alanine racemase C-terminal domain-like"/>
    <property type="match status" value="1"/>
</dbReference>
<accession>A0A388T7H7</accession>
<evidence type="ECO:0000313" key="8">
    <source>
        <dbReference type="EMBL" id="GBR72617.1"/>
    </source>
</evidence>
<dbReference type="Proteomes" id="UP000269352">
    <property type="component" value="Unassembled WGS sequence"/>
</dbReference>
<dbReference type="InterPro" id="IPR020622">
    <property type="entry name" value="Ala_racemase_pyridoxalP-BS"/>
</dbReference>
<dbReference type="GO" id="GO:0005829">
    <property type="term" value="C:cytosol"/>
    <property type="evidence" value="ECO:0007669"/>
    <property type="project" value="TreeGrafter"/>
</dbReference>
<organism evidence="8 9">
    <name type="scientific">Termititenax aidoneus</name>
    <dbReference type="NCBI Taxonomy" id="2218524"/>
    <lineage>
        <taxon>Bacteria</taxon>
        <taxon>Bacillati</taxon>
        <taxon>Candidatus Margulisiibacteriota</taxon>
        <taxon>Candidatus Termititenacia</taxon>
        <taxon>Candidatus Termititenacales</taxon>
        <taxon>Candidatus Termititenacaceae</taxon>
        <taxon>Candidatus Termititenax</taxon>
    </lineage>
</organism>
<gene>
    <name evidence="8" type="primary">alr</name>
    <name evidence="8" type="ORF">NO1_0123</name>
</gene>
<dbReference type="NCBIfam" id="TIGR00492">
    <property type="entry name" value="alr"/>
    <property type="match status" value="1"/>
</dbReference>
<dbReference type="FunFam" id="3.20.20.10:FF:000002">
    <property type="entry name" value="Alanine racemase"/>
    <property type="match status" value="1"/>
</dbReference>
<evidence type="ECO:0000256" key="3">
    <source>
        <dbReference type="ARBA" id="ARBA00023235"/>
    </source>
</evidence>
<dbReference type="InterPro" id="IPR011079">
    <property type="entry name" value="Ala_racemase_C"/>
</dbReference>
<evidence type="ECO:0000256" key="4">
    <source>
        <dbReference type="HAMAP-Rule" id="MF_01201"/>
    </source>
</evidence>
<dbReference type="AlphaFoldDB" id="A0A388T7H7"/>
<proteinExistence type="inferred from homology"/>
<keyword evidence="3 4" id="KW-0413">Isomerase</keyword>
<sequence length="347" mass="38060">MKRAFAEIDLRKLAENLQTYRGKLDSQTEILGVVKADAYGHGAPAVAQKLAACGVNYFGVAWLSEAQELRQSGITAPILIFSQPAEQYIDRIIELKVAQTVYEYAFVERLNQAAPDRVKVHIKVDTGMNRIGLRPEDLPDFLQKIKNLKNIEVEGLFTHLACLDASGQKQLERFAECLTAAKKFLPDLKYIHAASSQALPVFPQAQYNLVRLGIGLYRGVLAFKSRVMSVKTIQAGESVSYGATFTADKPTRVATISAGYADGLSRLLSNRGRVLINGRSYKICGNICMDMCIAAVDDKVSAGDEVVLIGRQGAAEITAQELADLTGTIDYEIMCGIGKRVPRFHLE</sequence>
<dbReference type="GO" id="GO:0030632">
    <property type="term" value="P:D-alanine biosynthetic process"/>
    <property type="evidence" value="ECO:0007669"/>
    <property type="project" value="UniProtKB-UniRule"/>
</dbReference>
<dbReference type="EMBL" id="BGZN01000001">
    <property type="protein sequence ID" value="GBR72617.1"/>
    <property type="molecule type" value="Genomic_DNA"/>
</dbReference>
<comment type="function">
    <text evidence="4">Catalyzes the interconversion of L-alanine and D-alanine. May also act on other amino acids.</text>
</comment>
<dbReference type="PANTHER" id="PTHR30511">
    <property type="entry name" value="ALANINE RACEMASE"/>
    <property type="match status" value="1"/>
</dbReference>
<dbReference type="GO" id="GO:0030170">
    <property type="term" value="F:pyridoxal phosphate binding"/>
    <property type="evidence" value="ECO:0007669"/>
    <property type="project" value="UniProtKB-UniRule"/>
</dbReference>
<comment type="similarity">
    <text evidence="4">Belongs to the alanine racemase family.</text>
</comment>
<dbReference type="SUPFAM" id="SSF51419">
    <property type="entry name" value="PLP-binding barrel"/>
    <property type="match status" value="1"/>
</dbReference>
<dbReference type="UniPathway" id="UPA00042">
    <property type="reaction ID" value="UER00497"/>
</dbReference>
<dbReference type="EC" id="5.1.1.1" evidence="4"/>
<protein>
    <recommendedName>
        <fullName evidence="4">Alanine racemase</fullName>
        <ecNumber evidence="4">5.1.1.1</ecNumber>
    </recommendedName>
</protein>
<feature type="binding site" evidence="4 6">
    <location>
        <position position="289"/>
    </location>
    <ligand>
        <name>substrate</name>
    </ligand>
</feature>
<evidence type="ECO:0000313" key="9">
    <source>
        <dbReference type="Proteomes" id="UP000269352"/>
    </source>
</evidence>
<dbReference type="CDD" id="cd00430">
    <property type="entry name" value="PLPDE_III_AR"/>
    <property type="match status" value="1"/>
</dbReference>
<dbReference type="Gene3D" id="3.20.20.10">
    <property type="entry name" value="Alanine racemase"/>
    <property type="match status" value="1"/>
</dbReference>
<feature type="binding site" evidence="4 6">
    <location>
        <position position="130"/>
    </location>
    <ligand>
        <name>substrate</name>
    </ligand>
</feature>
<dbReference type="PANTHER" id="PTHR30511:SF0">
    <property type="entry name" value="ALANINE RACEMASE, CATABOLIC-RELATED"/>
    <property type="match status" value="1"/>
</dbReference>
<dbReference type="HAMAP" id="MF_01201">
    <property type="entry name" value="Ala_racemase"/>
    <property type="match status" value="1"/>
</dbReference>
<dbReference type="InterPro" id="IPR029066">
    <property type="entry name" value="PLP-binding_barrel"/>
</dbReference>
<dbReference type="SMART" id="SM01005">
    <property type="entry name" value="Ala_racemase_C"/>
    <property type="match status" value="1"/>
</dbReference>
<dbReference type="PROSITE" id="PS00395">
    <property type="entry name" value="ALANINE_RACEMASE"/>
    <property type="match status" value="1"/>
</dbReference>
<evidence type="ECO:0000259" key="7">
    <source>
        <dbReference type="SMART" id="SM01005"/>
    </source>
</evidence>